<name>F5Z6N5_ALTNA</name>
<dbReference type="eggNOG" id="COG4773">
    <property type="taxonomic scope" value="Bacteria"/>
</dbReference>
<dbReference type="HOGENOM" id="CLU_623895_0_0_6"/>
<sequence length="502" mass="55791">MRAAQLFSGKYFVSALFEVGLPGIALLAIVLLGISVSTPVYSQALQNEIAQDVPAKTEQIDNPEPASDDSLENEGWDDNSWGNEGWSDDNWDSEDWGEQDNSATAYTLSGFVELAAGNRVATDAAIDASSTLRDARVQLRADYALAASKLSFRGDAWYDGVKHQREFQIRELAWQGNLAALGQWGNAFDLKIGQQVLTWGTGDYVFLNDLFPKDYQSFFSGRDDEYLKAPSASIKLSGYWEAINIDVVVTPEFEPDIGITGEVFSFFSPQADENIAPAYTVSNENTPSGSEVALRAHRTFSSSIGSIEAALYGYRGYTKQPTAVDELGAPRYSRLNAIGASVVMPLGKGIANAEYAYYRSVEDSEGTDPSVSNSQSRFLLGYSQEVMANVTGAVQWYTEAIQHHDSLLTHSLYPEYEQEAYRHWVTGRITWQAWRQTLTINSFLFYSPTDNDGYLKASASYSPTDKWQVRGGVNLFSGEETHTFFAQFEDASNVYFAFRYFY</sequence>
<keyword evidence="2" id="KW-1133">Transmembrane helix</keyword>
<dbReference type="AlphaFoldDB" id="F5Z6N5"/>
<gene>
    <name evidence="3" type="ordered locus">ambt_20285</name>
</gene>
<proteinExistence type="predicted"/>
<reference evidence="3 4" key="1">
    <citation type="journal article" date="2011" name="J. Bacteriol.">
        <title>Complete genome sequence of the polycyclic aromatic hydrocarbon-degrading bacterium Alteromonas sp. strain SN2.</title>
        <authorList>
            <person name="Jin H.M."/>
            <person name="Jeong H."/>
            <person name="Moon E.J."/>
            <person name="Math R.K."/>
            <person name="Lee K."/>
            <person name="Kim H.J."/>
            <person name="Jeon C.O."/>
            <person name="Oh T.K."/>
            <person name="Kim J.F."/>
        </authorList>
    </citation>
    <scope>NUCLEOTIDE SEQUENCE [LARGE SCALE GENOMIC DNA]</scope>
    <source>
        <strain evidence="4">JCM 17741 / KACC 18427 / KCTC 11700BP / SN2</strain>
    </source>
</reference>
<evidence type="ECO:0000313" key="3">
    <source>
        <dbReference type="EMBL" id="AEF05548.1"/>
    </source>
</evidence>
<feature type="region of interest" description="Disordered" evidence="1">
    <location>
        <begin position="52"/>
        <end position="98"/>
    </location>
</feature>
<evidence type="ECO:0000256" key="1">
    <source>
        <dbReference type="SAM" id="MobiDB-lite"/>
    </source>
</evidence>
<feature type="transmembrane region" description="Helical" evidence="2">
    <location>
        <begin position="12"/>
        <end position="34"/>
    </location>
</feature>
<keyword evidence="2" id="KW-0472">Membrane</keyword>
<dbReference type="Proteomes" id="UP000000683">
    <property type="component" value="Chromosome"/>
</dbReference>
<keyword evidence="2" id="KW-0812">Transmembrane</keyword>
<dbReference type="KEGG" id="alt:ambt_20285"/>
<feature type="compositionally biased region" description="Acidic residues" evidence="1">
    <location>
        <begin position="66"/>
        <end position="77"/>
    </location>
</feature>
<accession>F5Z6N5</accession>
<keyword evidence="4" id="KW-1185">Reference proteome</keyword>
<feature type="compositionally biased region" description="Acidic residues" evidence="1">
    <location>
        <begin position="86"/>
        <end position="98"/>
    </location>
</feature>
<dbReference type="EMBL" id="CP002339">
    <property type="protein sequence ID" value="AEF05548.1"/>
    <property type="molecule type" value="Genomic_DNA"/>
</dbReference>
<dbReference type="RefSeq" id="WP_013786458.1">
    <property type="nucleotide sequence ID" value="NC_015554.1"/>
</dbReference>
<evidence type="ECO:0000256" key="2">
    <source>
        <dbReference type="SAM" id="Phobius"/>
    </source>
</evidence>
<evidence type="ECO:0000313" key="4">
    <source>
        <dbReference type="Proteomes" id="UP000000683"/>
    </source>
</evidence>
<organism evidence="3 4">
    <name type="scientific">Alteromonas naphthalenivorans</name>
    <dbReference type="NCBI Taxonomy" id="715451"/>
    <lineage>
        <taxon>Bacteria</taxon>
        <taxon>Pseudomonadati</taxon>
        <taxon>Pseudomonadota</taxon>
        <taxon>Gammaproteobacteria</taxon>
        <taxon>Alteromonadales</taxon>
        <taxon>Alteromonadaceae</taxon>
        <taxon>Alteromonas/Salinimonas group</taxon>
        <taxon>Alteromonas</taxon>
    </lineage>
</organism>
<protein>
    <submittedName>
        <fullName evidence="3">Uncharacterized protein</fullName>
    </submittedName>
</protein>